<evidence type="ECO:0000313" key="1">
    <source>
        <dbReference type="EMBL" id="GHO49867.1"/>
    </source>
</evidence>
<organism evidence="1 2">
    <name type="scientific">Ktedonospora formicarum</name>
    <dbReference type="NCBI Taxonomy" id="2778364"/>
    <lineage>
        <taxon>Bacteria</taxon>
        <taxon>Bacillati</taxon>
        <taxon>Chloroflexota</taxon>
        <taxon>Ktedonobacteria</taxon>
        <taxon>Ktedonobacterales</taxon>
        <taxon>Ktedonobacteraceae</taxon>
        <taxon>Ktedonospora</taxon>
    </lineage>
</organism>
<comment type="caution">
    <text evidence="1">The sequence shown here is derived from an EMBL/GenBank/DDBJ whole genome shotgun (WGS) entry which is preliminary data.</text>
</comment>
<protein>
    <submittedName>
        <fullName evidence="1">Uncharacterized protein</fullName>
    </submittedName>
</protein>
<proteinExistence type="predicted"/>
<reference evidence="1" key="1">
    <citation type="submission" date="2020-10" db="EMBL/GenBank/DDBJ databases">
        <title>Taxonomic study of unclassified bacteria belonging to the class Ktedonobacteria.</title>
        <authorList>
            <person name="Yabe S."/>
            <person name="Wang C.M."/>
            <person name="Zheng Y."/>
            <person name="Sakai Y."/>
            <person name="Cavaletti L."/>
            <person name="Monciardini P."/>
            <person name="Donadio S."/>
        </authorList>
    </citation>
    <scope>NUCLEOTIDE SEQUENCE</scope>
    <source>
        <strain evidence="1">SOSP1-1</strain>
    </source>
</reference>
<keyword evidence="2" id="KW-1185">Reference proteome</keyword>
<sequence length="201" mass="21637">MQAFVGLAQLPQRGCEKGLVLDVLSRTQGCQAVESNIDAHRCRFLHRVRVRKFDLDGNKPPLGGSGDAYPEDSSLKAQILGHIDPAELGHPEAMISDLALIVGKREARLAAFLALELRAVSLPLEERRKGFAHIKKGLVRGVLGHIPGPGEGCSSDRVELLPELEGSWLLLGFVLPIPLGERPIPHEASHPCGACKGVGLF</sequence>
<name>A0A8J3IBZ4_9CHLR</name>
<gene>
    <name evidence="1" type="ORF">KSX_80300</name>
</gene>
<evidence type="ECO:0000313" key="2">
    <source>
        <dbReference type="Proteomes" id="UP000612362"/>
    </source>
</evidence>
<dbReference type="EMBL" id="BNJF01000006">
    <property type="protein sequence ID" value="GHO49867.1"/>
    <property type="molecule type" value="Genomic_DNA"/>
</dbReference>
<dbReference type="Proteomes" id="UP000612362">
    <property type="component" value="Unassembled WGS sequence"/>
</dbReference>
<dbReference type="AlphaFoldDB" id="A0A8J3IBZ4"/>
<accession>A0A8J3IBZ4</accession>